<dbReference type="Pfam" id="PF07760">
    <property type="entry name" value="DUF1616"/>
    <property type="match status" value="1"/>
</dbReference>
<gene>
    <name evidence="4" type="ORF">SAMN04488067_10345</name>
</gene>
<evidence type="ECO:0000313" key="5">
    <source>
        <dbReference type="Proteomes" id="UP000324020"/>
    </source>
</evidence>
<feature type="transmembrane region" description="Helical" evidence="2">
    <location>
        <begin position="140"/>
        <end position="157"/>
    </location>
</feature>
<proteinExistence type="predicted"/>
<dbReference type="Proteomes" id="UP000324020">
    <property type="component" value="Unassembled WGS sequence"/>
</dbReference>
<feature type="region of interest" description="Disordered" evidence="1">
    <location>
        <begin position="346"/>
        <end position="370"/>
    </location>
</feature>
<feature type="region of interest" description="Disordered" evidence="1">
    <location>
        <begin position="183"/>
        <end position="204"/>
    </location>
</feature>
<dbReference type="EMBL" id="FNBO01000003">
    <property type="protein sequence ID" value="SDF26954.1"/>
    <property type="molecule type" value="Genomic_DNA"/>
</dbReference>
<evidence type="ECO:0000259" key="3">
    <source>
        <dbReference type="Pfam" id="PF07760"/>
    </source>
</evidence>
<dbReference type="RefSeq" id="WP_188128001.1">
    <property type="nucleotide sequence ID" value="NZ_FNBO01000003.1"/>
</dbReference>
<evidence type="ECO:0000256" key="1">
    <source>
        <dbReference type="SAM" id="MobiDB-lite"/>
    </source>
</evidence>
<sequence>MTPPKRGSRGESAGVVGGWGDLAVAAVLTVAAAAVLLSAAPPPPLRWGFGVPFLLVWPGYAVVSALYPERPSEESTAASGTHFGGRNSGGTYSETASRAAALANPGWTARAALSLASSGVVVALVVIAANRVAAVRTGPVVVGLLLVTLAGLGVAAGRRLLVAPEDRAAPVGAMTGGVATVREGGSGPAGGPSGGPFTRGTGGGSAATKRQTVALVVAAALLVVTVAVAGAVPPQGEGFTEATLLAENESGDLVATDYPTTFVAGEGHPLTVAIENNEHRPVTYEVVVLAQDVDADGSVTAQRQIDEFDVDTDHGERELVERQIAPETTGEGVRLRFLIYTDGADGADGEGSSAANGSDTADAEVDPEDADQVLQLWIDVVDERDE</sequence>
<feature type="domain" description="DUF1616" evidence="3">
    <location>
        <begin position="25"/>
        <end position="379"/>
    </location>
</feature>
<feature type="compositionally biased region" description="Acidic residues" evidence="1">
    <location>
        <begin position="361"/>
        <end position="370"/>
    </location>
</feature>
<keyword evidence="2" id="KW-1133">Transmembrane helix</keyword>
<protein>
    <submittedName>
        <fullName evidence="4">Uncharacterized membrane protein</fullName>
    </submittedName>
</protein>
<organism evidence="4 5">
    <name type="scientific">Halorubrum xinjiangense</name>
    <dbReference type="NCBI Taxonomy" id="261291"/>
    <lineage>
        <taxon>Archaea</taxon>
        <taxon>Methanobacteriati</taxon>
        <taxon>Methanobacteriota</taxon>
        <taxon>Stenosarchaea group</taxon>
        <taxon>Halobacteria</taxon>
        <taxon>Halobacteriales</taxon>
        <taxon>Haloferacaceae</taxon>
        <taxon>Halorubrum</taxon>
    </lineage>
</organism>
<accession>A0A1G7JQ80</accession>
<dbReference type="OrthoDB" id="82282at2157"/>
<evidence type="ECO:0000256" key="2">
    <source>
        <dbReference type="SAM" id="Phobius"/>
    </source>
</evidence>
<reference evidence="4 5" key="1">
    <citation type="submission" date="2016-10" db="EMBL/GenBank/DDBJ databases">
        <authorList>
            <person name="Varghese N."/>
            <person name="Submissions S."/>
        </authorList>
    </citation>
    <scope>NUCLEOTIDE SEQUENCE [LARGE SCALE GENOMIC DNA]</scope>
    <source>
        <strain evidence="4 5">CGMCC 1.3527</strain>
    </source>
</reference>
<keyword evidence="2" id="KW-0472">Membrane</keyword>
<name>A0A1G7JQ80_9EURY</name>
<feature type="transmembrane region" description="Helical" evidence="2">
    <location>
        <begin position="12"/>
        <end position="37"/>
    </location>
</feature>
<feature type="compositionally biased region" description="Gly residues" evidence="1">
    <location>
        <begin position="184"/>
        <end position="194"/>
    </location>
</feature>
<dbReference type="InterPro" id="IPR011674">
    <property type="entry name" value="DUF1616"/>
</dbReference>
<feature type="transmembrane region" description="Helical" evidence="2">
    <location>
        <begin position="49"/>
        <end position="67"/>
    </location>
</feature>
<dbReference type="AlphaFoldDB" id="A0A1G7JQ80"/>
<feature type="compositionally biased region" description="Low complexity" evidence="1">
    <location>
        <begin position="350"/>
        <end position="359"/>
    </location>
</feature>
<feature type="transmembrane region" description="Helical" evidence="2">
    <location>
        <begin position="213"/>
        <end position="232"/>
    </location>
</feature>
<keyword evidence="2" id="KW-0812">Transmembrane</keyword>
<keyword evidence="5" id="KW-1185">Reference proteome</keyword>
<feature type="transmembrane region" description="Helical" evidence="2">
    <location>
        <begin position="107"/>
        <end position="128"/>
    </location>
</feature>
<evidence type="ECO:0000313" key="4">
    <source>
        <dbReference type="EMBL" id="SDF26954.1"/>
    </source>
</evidence>